<organism evidence="8 9">
    <name type="scientific">Nematocida ausubeli (strain ATCC PRA-371 / ERTm2)</name>
    <name type="common">Nematode killer fungus</name>
    <dbReference type="NCBI Taxonomy" id="1913371"/>
    <lineage>
        <taxon>Eukaryota</taxon>
        <taxon>Fungi</taxon>
        <taxon>Fungi incertae sedis</taxon>
        <taxon>Microsporidia</taxon>
        <taxon>Nematocida</taxon>
    </lineage>
</organism>
<keyword evidence="3" id="KW-0347">Helicase</keyword>
<dbReference type="AlphaFoldDB" id="A0A086J136"/>
<dbReference type="HOGENOM" id="CLU_001832_5_11_1"/>
<accession>A0A086J136</accession>
<dbReference type="GO" id="GO:0004386">
    <property type="term" value="F:helicase activity"/>
    <property type="evidence" value="ECO:0007669"/>
    <property type="project" value="UniProtKB-KW"/>
</dbReference>
<evidence type="ECO:0000256" key="1">
    <source>
        <dbReference type="ARBA" id="ARBA00022741"/>
    </source>
</evidence>
<name>A0A086J136_NEMA1</name>
<comment type="similarity">
    <text evidence="5">Belongs to the DEAD box helicase family. DEAH subfamily. PRP16 sub-subfamily.</text>
</comment>
<dbReference type="GO" id="GO:0016787">
    <property type="term" value="F:hydrolase activity"/>
    <property type="evidence" value="ECO:0007669"/>
    <property type="project" value="UniProtKB-KW"/>
</dbReference>
<dbReference type="Pfam" id="PF00270">
    <property type="entry name" value="DEAD"/>
    <property type="match status" value="1"/>
</dbReference>
<dbReference type="Gene3D" id="3.40.50.300">
    <property type="entry name" value="P-loop containing nucleotide triphosphate hydrolases"/>
    <property type="match status" value="2"/>
</dbReference>
<dbReference type="CDD" id="cd17917">
    <property type="entry name" value="DEXHc_RHA-like"/>
    <property type="match status" value="1"/>
</dbReference>
<dbReference type="PROSITE" id="PS51194">
    <property type="entry name" value="HELICASE_CTER"/>
    <property type="match status" value="1"/>
</dbReference>
<dbReference type="InterPro" id="IPR027417">
    <property type="entry name" value="P-loop_NTPase"/>
</dbReference>
<dbReference type="GO" id="GO:1990904">
    <property type="term" value="C:ribonucleoprotein complex"/>
    <property type="evidence" value="ECO:0007669"/>
    <property type="project" value="UniProtKB-ARBA"/>
</dbReference>
<dbReference type="PANTHER" id="PTHR18934">
    <property type="entry name" value="ATP-DEPENDENT RNA HELICASE"/>
    <property type="match status" value="1"/>
</dbReference>
<keyword evidence="9" id="KW-1185">Reference proteome</keyword>
<dbReference type="InterPro" id="IPR011545">
    <property type="entry name" value="DEAD/DEAH_box_helicase_dom"/>
</dbReference>
<dbReference type="SUPFAM" id="SSF52540">
    <property type="entry name" value="P-loop containing nucleoside triphosphate hydrolases"/>
    <property type="match status" value="1"/>
</dbReference>
<dbReference type="GO" id="GO:0003723">
    <property type="term" value="F:RNA binding"/>
    <property type="evidence" value="ECO:0007669"/>
    <property type="project" value="TreeGrafter"/>
</dbReference>
<dbReference type="CDD" id="cd18791">
    <property type="entry name" value="SF2_C_RHA"/>
    <property type="match status" value="1"/>
</dbReference>
<dbReference type="SMART" id="SM00487">
    <property type="entry name" value="DEXDc"/>
    <property type="match status" value="1"/>
</dbReference>
<dbReference type="SMART" id="SM00490">
    <property type="entry name" value="HELICc"/>
    <property type="match status" value="1"/>
</dbReference>
<dbReference type="InterPro" id="IPR002464">
    <property type="entry name" value="DNA/RNA_helicase_DEAH_CS"/>
</dbReference>
<proteinExistence type="inferred from homology"/>
<keyword evidence="2" id="KW-0378">Hydrolase</keyword>
<dbReference type="InterPro" id="IPR001650">
    <property type="entry name" value="Helicase_C-like"/>
</dbReference>
<dbReference type="InterPro" id="IPR014001">
    <property type="entry name" value="Helicase_ATP-bd"/>
</dbReference>
<dbReference type="EMBL" id="AKIJ01000004">
    <property type="protein sequence ID" value="KFG25854.1"/>
    <property type="molecule type" value="Genomic_DNA"/>
</dbReference>
<reference evidence="8 9" key="1">
    <citation type="journal article" date="2014" name="Genome Announc.">
        <title>Genome Sequence of the Microsporidian Species Nematocida sp1 Strain ERTm6 (ATCC PRA-372).</title>
        <authorList>
            <person name="Bakowski M.A."/>
            <person name="Priest M."/>
            <person name="Young S."/>
            <person name="Cuomo C.A."/>
            <person name="Troemel E.R."/>
        </authorList>
    </citation>
    <scope>NUCLEOTIDE SEQUENCE [LARGE SCALE GENOMIC DNA]</scope>
    <source>
        <strain evidence="8 9">ERTm6</strain>
    </source>
</reference>
<gene>
    <name evidence="8" type="ORF">NESG_01842</name>
</gene>
<feature type="domain" description="Helicase C-terminal" evidence="7">
    <location>
        <begin position="269"/>
        <end position="440"/>
    </location>
</feature>
<evidence type="ECO:0000256" key="5">
    <source>
        <dbReference type="ARBA" id="ARBA00038040"/>
    </source>
</evidence>
<dbReference type="Proteomes" id="UP000054524">
    <property type="component" value="Unassembled WGS sequence"/>
</dbReference>
<evidence type="ECO:0000259" key="6">
    <source>
        <dbReference type="PROSITE" id="PS51192"/>
    </source>
</evidence>
<evidence type="ECO:0000259" key="7">
    <source>
        <dbReference type="PROSITE" id="PS51194"/>
    </source>
</evidence>
<protein>
    <submittedName>
        <fullName evidence="8">Uncharacterized protein</fullName>
    </submittedName>
</protein>
<dbReference type="Pfam" id="PF00271">
    <property type="entry name" value="Helicase_C"/>
    <property type="match status" value="1"/>
</dbReference>
<dbReference type="SMART" id="SM00847">
    <property type="entry name" value="HA2"/>
    <property type="match status" value="1"/>
</dbReference>
<dbReference type="RefSeq" id="XP_052904409.1">
    <property type="nucleotide sequence ID" value="XM_053049459.1"/>
</dbReference>
<dbReference type="PROSITE" id="PS00690">
    <property type="entry name" value="DEAH_ATP_HELICASE"/>
    <property type="match status" value="1"/>
</dbReference>
<keyword evidence="1" id="KW-0547">Nucleotide-binding</keyword>
<dbReference type="InterPro" id="IPR007502">
    <property type="entry name" value="Helicase-assoc_dom"/>
</dbReference>
<comment type="caution">
    <text evidence="8">The sequence shown here is derived from an EMBL/GenBank/DDBJ whole genome shotgun (WGS) entry which is preliminary data.</text>
</comment>
<sequence length="659" mass="75294">MNMRQLQGLLEKQPQRKRVNKSTRIHDLLYGTLLDHACENTLLVQKEYKEYLKPVKTARHTKTLNKSQEIIKEWEESLVLKDIIGAYKEEIIMALRESKAVVIKGGTGAGKTTQIPKILLEITPEDKIIGCTQPRRTAAVSVAERMQKEMNKKEIGYSVRFNAKKGERIKYMTEGVLLREIVQDRELKRYSVIILDEIHERTIESLILLKYLLLLIRTRTDLKLVLMSATLEESVFQEIGPFPVVHIKSTRHSVAIHYLKEPTSDYIKSITEKVLELSNESVGILVFLTGMDDIKIVYNLLLEKIKGMKVVILHAKLPIAEQMAAVEMEGPKCILSTNISETSITIPRIKYVIDCGMYKSMVYDSVRNVKVMRVIPVQKVQAIQRAGRTGRTLNGDCFRMYTKEAFDSLHETGVSKIELEDLEHFIFMCIQLNLPIAPHENVQAAISRMEKLQVIKNFRLTPLGREVQRLPLSVVHSVFLLEACKNKCGQEAAVILGMLEVLSSQNAKLNELFSEKEIQSMKNSDHLALLHLYNKIKRKNTVGLNLQNVDKIVSQLCKLMNIPIHNMHATDYSDIDRRVLDSLFYSHRYNICIRSGDRYREILTGVECFISLSSIAKDSSEPFDYIVYNEIVEIGKPVLSIASKLSSEKFKSLQEFCIA</sequence>
<dbReference type="PROSITE" id="PS51192">
    <property type="entry name" value="HELICASE_ATP_BIND_1"/>
    <property type="match status" value="1"/>
</dbReference>
<keyword evidence="4" id="KW-0067">ATP-binding</keyword>
<dbReference type="GeneID" id="77676815"/>
<evidence type="ECO:0000256" key="2">
    <source>
        <dbReference type="ARBA" id="ARBA00022801"/>
    </source>
</evidence>
<feature type="domain" description="Helicase ATP-binding" evidence="6">
    <location>
        <begin position="92"/>
        <end position="249"/>
    </location>
</feature>
<evidence type="ECO:0000313" key="8">
    <source>
        <dbReference type="EMBL" id="KFG25854.1"/>
    </source>
</evidence>
<dbReference type="Gene3D" id="1.20.120.1080">
    <property type="match status" value="1"/>
</dbReference>
<evidence type="ECO:0000313" key="9">
    <source>
        <dbReference type="Proteomes" id="UP000054524"/>
    </source>
</evidence>
<dbReference type="PANTHER" id="PTHR18934:SF91">
    <property type="entry name" value="PRE-MRNA-SPLICING FACTOR ATP-DEPENDENT RNA HELICASE PRP16"/>
    <property type="match status" value="1"/>
</dbReference>
<dbReference type="GO" id="GO:0005524">
    <property type="term" value="F:ATP binding"/>
    <property type="evidence" value="ECO:0007669"/>
    <property type="project" value="UniProtKB-KW"/>
</dbReference>
<evidence type="ECO:0000256" key="3">
    <source>
        <dbReference type="ARBA" id="ARBA00022806"/>
    </source>
</evidence>
<evidence type="ECO:0000256" key="4">
    <source>
        <dbReference type="ARBA" id="ARBA00022840"/>
    </source>
</evidence>